<keyword evidence="4 7" id="KW-0521">NADP</keyword>
<dbReference type="Gene3D" id="3.40.50.720">
    <property type="entry name" value="NAD(P)-binding Rossmann-like Domain"/>
    <property type="match status" value="1"/>
</dbReference>
<evidence type="ECO:0000256" key="1">
    <source>
        <dbReference type="ARBA" id="ARBA00004862"/>
    </source>
</evidence>
<dbReference type="Proteomes" id="UP000741360">
    <property type="component" value="Unassembled WGS sequence"/>
</dbReference>
<protein>
    <recommendedName>
        <fullName evidence="7">N-acetyl-gamma-glutamyl-phosphate reductase</fullName>
        <shortName evidence="7">AGPR</shortName>
        <ecNumber evidence="7">1.2.1.38</ecNumber>
    </recommendedName>
    <alternativeName>
        <fullName evidence="7">N-acetyl-glutamate semialdehyde dehydrogenase</fullName>
        <shortName evidence="7">NAGSA dehydrogenase</shortName>
    </alternativeName>
</protein>
<organism evidence="10 11">
    <name type="scientific">Tectimicrobiota bacterium</name>
    <dbReference type="NCBI Taxonomy" id="2528274"/>
    <lineage>
        <taxon>Bacteria</taxon>
        <taxon>Pseudomonadati</taxon>
        <taxon>Nitrospinota/Tectimicrobiota group</taxon>
        <taxon>Candidatus Tectimicrobiota</taxon>
    </lineage>
</organism>
<dbReference type="FunFam" id="3.30.360.10:FF:000014">
    <property type="entry name" value="N-acetyl-gamma-glutamyl-phosphate reductase"/>
    <property type="match status" value="1"/>
</dbReference>
<evidence type="ECO:0000256" key="8">
    <source>
        <dbReference type="PROSITE-ProRule" id="PRU10010"/>
    </source>
</evidence>
<dbReference type="Pfam" id="PF22698">
    <property type="entry name" value="Semialdhyde_dhC_1"/>
    <property type="match status" value="1"/>
</dbReference>
<sequence>MDKLKVAIAGASGYTGAELLRLLWSHPRVKVTHATADRYAGQVISRTFPSLQGYFDGSFTSLDDLKATNDCDLVFVALPHKTAMGVIPGLLDQGKKVVDLSADFRLRDPGLYEEWYGITHSFPGLLGSAVYGLPEVYRREIHSAVLVANPGCYPTGAILALLPVLGCGVIREDSIVIDAKSGVSGAGRQVDLAYLFGECNESVRAYGLGRHRHTPEIEQELSVRAGGPVRVSFTPHLIPMTRGILTTAYASLTGSADESAMLGLYQKQYASEPFVRVRESGQFPATKDTLGSNFCDVGIYVDRRVGRLIVVSALDNLVKGAAGQAIQNMNLMFGFDEREGLEGAGLFP</sequence>
<keyword evidence="2 7" id="KW-0055">Arginine biosynthesis</keyword>
<dbReference type="GO" id="GO:0005737">
    <property type="term" value="C:cytoplasm"/>
    <property type="evidence" value="ECO:0007669"/>
    <property type="project" value="UniProtKB-SubCell"/>
</dbReference>
<name>A0A932GS78_UNCTE</name>
<comment type="subcellular location">
    <subcellularLocation>
        <location evidence="7">Cytoplasm</location>
    </subcellularLocation>
</comment>
<reference evidence="10" key="1">
    <citation type="submission" date="2020-07" db="EMBL/GenBank/DDBJ databases">
        <title>Huge and variable diversity of episymbiotic CPR bacteria and DPANN archaea in groundwater ecosystems.</title>
        <authorList>
            <person name="He C.Y."/>
            <person name="Keren R."/>
            <person name="Whittaker M."/>
            <person name="Farag I.F."/>
            <person name="Doudna J."/>
            <person name="Cate J.H.D."/>
            <person name="Banfield J.F."/>
        </authorList>
    </citation>
    <scope>NUCLEOTIDE SEQUENCE</scope>
    <source>
        <strain evidence="10">NC_groundwater_717_Ag_S-0.2um_59_8</strain>
    </source>
</reference>
<feature type="domain" description="Semialdehyde dehydrogenase NAD-binding" evidence="9">
    <location>
        <begin position="5"/>
        <end position="144"/>
    </location>
</feature>
<evidence type="ECO:0000256" key="3">
    <source>
        <dbReference type="ARBA" id="ARBA00022605"/>
    </source>
</evidence>
<dbReference type="CDD" id="cd23934">
    <property type="entry name" value="AGPR_1_C"/>
    <property type="match status" value="1"/>
</dbReference>
<dbReference type="SUPFAM" id="SSF55347">
    <property type="entry name" value="Glyceraldehyde-3-phosphate dehydrogenase-like, C-terminal domain"/>
    <property type="match status" value="1"/>
</dbReference>
<evidence type="ECO:0000313" key="10">
    <source>
        <dbReference type="EMBL" id="MBI3016084.1"/>
    </source>
</evidence>
<keyword evidence="5 7" id="KW-0560">Oxidoreductase</keyword>
<keyword evidence="7" id="KW-0963">Cytoplasm</keyword>
<proteinExistence type="inferred from homology"/>
<evidence type="ECO:0000256" key="6">
    <source>
        <dbReference type="ARBA" id="ARBA00050557"/>
    </source>
</evidence>
<dbReference type="InterPro" id="IPR000706">
    <property type="entry name" value="AGPR_type-1"/>
</dbReference>
<comment type="caution">
    <text evidence="10">The sequence shown here is derived from an EMBL/GenBank/DDBJ whole genome shotgun (WGS) entry which is preliminary data.</text>
</comment>
<evidence type="ECO:0000256" key="4">
    <source>
        <dbReference type="ARBA" id="ARBA00022857"/>
    </source>
</evidence>
<dbReference type="GO" id="GO:0070401">
    <property type="term" value="F:NADP+ binding"/>
    <property type="evidence" value="ECO:0007669"/>
    <property type="project" value="InterPro"/>
</dbReference>
<keyword evidence="3 7" id="KW-0028">Amino-acid biosynthesis</keyword>
<dbReference type="Pfam" id="PF01118">
    <property type="entry name" value="Semialdhyde_dh"/>
    <property type="match status" value="1"/>
</dbReference>
<accession>A0A932GS78</accession>
<comment type="function">
    <text evidence="7">Catalyzes the NADPH-dependent reduction of N-acetyl-5-glutamyl phosphate to yield N-acetyl-L-glutamate 5-semialdehyde.</text>
</comment>
<dbReference type="HAMAP" id="MF_00150">
    <property type="entry name" value="ArgC_type1"/>
    <property type="match status" value="1"/>
</dbReference>
<dbReference type="InterPro" id="IPR050085">
    <property type="entry name" value="AGPR"/>
</dbReference>
<dbReference type="CDD" id="cd17895">
    <property type="entry name" value="AGPR_1_N"/>
    <property type="match status" value="1"/>
</dbReference>
<dbReference type="SMART" id="SM00859">
    <property type="entry name" value="Semialdhyde_dh"/>
    <property type="match status" value="1"/>
</dbReference>
<dbReference type="AlphaFoldDB" id="A0A932GS78"/>
<dbReference type="EMBL" id="JACPSX010000261">
    <property type="protein sequence ID" value="MBI3016084.1"/>
    <property type="molecule type" value="Genomic_DNA"/>
</dbReference>
<evidence type="ECO:0000259" key="9">
    <source>
        <dbReference type="SMART" id="SM00859"/>
    </source>
</evidence>
<dbReference type="PANTHER" id="PTHR32338:SF10">
    <property type="entry name" value="N-ACETYL-GAMMA-GLUTAMYL-PHOSPHATE REDUCTASE, CHLOROPLASTIC-RELATED"/>
    <property type="match status" value="1"/>
</dbReference>
<dbReference type="InterPro" id="IPR000534">
    <property type="entry name" value="Semialdehyde_DH_NAD-bd"/>
</dbReference>
<dbReference type="InterPro" id="IPR058924">
    <property type="entry name" value="AGPR_dimerisation_dom"/>
</dbReference>
<dbReference type="InterPro" id="IPR036291">
    <property type="entry name" value="NAD(P)-bd_dom_sf"/>
</dbReference>
<gene>
    <name evidence="7" type="primary">argC</name>
    <name evidence="10" type="ORF">HYY65_13725</name>
</gene>
<comment type="catalytic activity">
    <reaction evidence="6 7">
        <text>N-acetyl-L-glutamate 5-semialdehyde + phosphate + NADP(+) = N-acetyl-L-glutamyl 5-phosphate + NADPH + H(+)</text>
        <dbReference type="Rhea" id="RHEA:21588"/>
        <dbReference type="ChEBI" id="CHEBI:15378"/>
        <dbReference type="ChEBI" id="CHEBI:29123"/>
        <dbReference type="ChEBI" id="CHEBI:43474"/>
        <dbReference type="ChEBI" id="CHEBI:57783"/>
        <dbReference type="ChEBI" id="CHEBI:57936"/>
        <dbReference type="ChEBI" id="CHEBI:58349"/>
        <dbReference type="EC" id="1.2.1.38"/>
    </reaction>
</comment>
<dbReference type="EC" id="1.2.1.38" evidence="7"/>
<dbReference type="SUPFAM" id="SSF51735">
    <property type="entry name" value="NAD(P)-binding Rossmann-fold domains"/>
    <property type="match status" value="1"/>
</dbReference>
<comment type="pathway">
    <text evidence="1 7">Amino-acid biosynthesis; L-arginine biosynthesis; N(2)-acetyl-L-ornithine from L-glutamate: step 3/4.</text>
</comment>
<feature type="active site" evidence="7 8">
    <location>
        <position position="152"/>
    </location>
</feature>
<evidence type="ECO:0000256" key="5">
    <source>
        <dbReference type="ARBA" id="ARBA00023002"/>
    </source>
</evidence>
<dbReference type="GO" id="GO:0006526">
    <property type="term" value="P:L-arginine biosynthetic process"/>
    <property type="evidence" value="ECO:0007669"/>
    <property type="project" value="UniProtKB-UniRule"/>
</dbReference>
<dbReference type="InterPro" id="IPR023013">
    <property type="entry name" value="AGPR_AS"/>
</dbReference>
<dbReference type="PANTHER" id="PTHR32338">
    <property type="entry name" value="N-ACETYL-GAMMA-GLUTAMYL-PHOSPHATE REDUCTASE, CHLOROPLASTIC-RELATED-RELATED"/>
    <property type="match status" value="1"/>
</dbReference>
<evidence type="ECO:0000256" key="7">
    <source>
        <dbReference type="HAMAP-Rule" id="MF_00150"/>
    </source>
</evidence>
<dbReference type="Gene3D" id="3.30.360.10">
    <property type="entry name" value="Dihydrodipicolinate Reductase, domain 2"/>
    <property type="match status" value="1"/>
</dbReference>
<dbReference type="GO" id="GO:0003942">
    <property type="term" value="F:N-acetyl-gamma-glutamyl-phosphate reductase activity"/>
    <property type="evidence" value="ECO:0007669"/>
    <property type="project" value="UniProtKB-UniRule"/>
</dbReference>
<evidence type="ECO:0000313" key="11">
    <source>
        <dbReference type="Proteomes" id="UP000741360"/>
    </source>
</evidence>
<dbReference type="NCBIfam" id="TIGR01850">
    <property type="entry name" value="argC"/>
    <property type="match status" value="1"/>
</dbReference>
<comment type="similarity">
    <text evidence="7">Belongs to the NAGSA dehydrogenase family. Type 1 subfamily.</text>
</comment>
<dbReference type="GO" id="GO:0051287">
    <property type="term" value="F:NAD binding"/>
    <property type="evidence" value="ECO:0007669"/>
    <property type="project" value="InterPro"/>
</dbReference>
<dbReference type="PROSITE" id="PS01224">
    <property type="entry name" value="ARGC"/>
    <property type="match status" value="1"/>
</dbReference>
<evidence type="ECO:0000256" key="2">
    <source>
        <dbReference type="ARBA" id="ARBA00022571"/>
    </source>
</evidence>